<dbReference type="GO" id="GO:0016881">
    <property type="term" value="F:acid-amino acid ligase activity"/>
    <property type="evidence" value="ECO:0007669"/>
    <property type="project" value="UniProtKB-ARBA"/>
</dbReference>
<evidence type="ECO:0000313" key="5">
    <source>
        <dbReference type="Proteomes" id="UP000232587"/>
    </source>
</evidence>
<dbReference type="OrthoDB" id="495728at2"/>
<dbReference type="EMBL" id="PHUF01000002">
    <property type="protein sequence ID" value="PKB25374.1"/>
    <property type="molecule type" value="Genomic_DNA"/>
</dbReference>
<comment type="caution">
    <text evidence="4">The sequence shown here is derived from an EMBL/GenBank/DDBJ whole genome shotgun (WGS) entry which is preliminary data.</text>
</comment>
<protein>
    <submittedName>
        <fullName evidence="4">Ferric iron reductase FhuF-like transporter</fullName>
    </submittedName>
</protein>
<gene>
    <name evidence="4" type="ORF">B0I00_0571</name>
</gene>
<dbReference type="GO" id="GO:0019290">
    <property type="term" value="P:siderophore biosynthetic process"/>
    <property type="evidence" value="ECO:0007669"/>
    <property type="project" value="InterPro"/>
</dbReference>
<feature type="domain" description="Aerobactin siderophore biosynthesis IucA/IucC-like C-terminal" evidence="3">
    <location>
        <begin position="407"/>
        <end position="564"/>
    </location>
</feature>
<proteinExistence type="inferred from homology"/>
<accession>A0A2N0I2G0</accession>
<dbReference type="RefSeq" id="WP_100865821.1">
    <property type="nucleotide sequence ID" value="NZ_PHUF01000002.1"/>
</dbReference>
<evidence type="ECO:0000256" key="1">
    <source>
        <dbReference type="ARBA" id="ARBA00007832"/>
    </source>
</evidence>
<dbReference type="Gene3D" id="1.10.510.40">
    <property type="match status" value="1"/>
</dbReference>
<organism evidence="4 5">
    <name type="scientific">Novosphingobium kunmingense</name>
    <dbReference type="NCBI Taxonomy" id="1211806"/>
    <lineage>
        <taxon>Bacteria</taxon>
        <taxon>Pseudomonadati</taxon>
        <taxon>Pseudomonadota</taxon>
        <taxon>Alphaproteobacteria</taxon>
        <taxon>Sphingomonadales</taxon>
        <taxon>Sphingomonadaceae</taxon>
        <taxon>Novosphingobium</taxon>
    </lineage>
</organism>
<sequence length="594" mass="66321">MNAPPMLKAAGVPDYLTRRVIDALLREDVRECVSRGAIVHGFAHPLLDQLSPTFREGSWLRIDHFDEQLWLAVEPGQFMQDWRFRAFPALSCRRTNAKPLHDLAEILTCFRSGLDPQTEALHVAFGKECVTASEHRTWCEAERTRWFAMPDEEPSYWPAWARSLARHDRLAALHDHPFYPTARAKLGFEAEHLRAYAPEFQPVFALRWLAVPRTSYEGAALPQCLRPSFTDVGLDEALTADHVLMPVHPALWDAGLGDFLAQADLAKAVVRAPRSYLSVMPTLSVRTVVPLSCPGLHLKLPLTIRTLGATNLRTIKPSTIIDGDIVQTILRDVTADLPAISGRLLLTDEATGATAFGQSFLGYILRRYPELNEETVTPVAALAAPAPDGRLTIEALADRFYEDDVEALFRDYSDLLLRLHLSLWLKYGVALEANQQNSLLVFSDSGLRLLLKDNDAARIHSSVLAARRPDVAGRVDAIRDRRIIVDADLPLAQMFITITLQLNIAVIVEALHHAGRADRSDLYRHVRARIVAILEELAMDGINIVAARRHLLEAERLPLKYLLRAASLESKAQTGAADVNKFYGLTAPNFLRQI</sequence>
<feature type="domain" description="Aerobactin siderophore biosynthesis IucA/IucC N-terminal" evidence="2">
    <location>
        <begin position="172"/>
        <end position="383"/>
    </location>
</feature>
<name>A0A2N0I2G0_9SPHN</name>
<dbReference type="InterPro" id="IPR022770">
    <property type="entry name" value="IucA/IucC-like_C"/>
</dbReference>
<dbReference type="InterPro" id="IPR037455">
    <property type="entry name" value="LucA/IucC-like"/>
</dbReference>
<evidence type="ECO:0000259" key="3">
    <source>
        <dbReference type="Pfam" id="PF06276"/>
    </source>
</evidence>
<comment type="similarity">
    <text evidence="1">Belongs to the IucA/IucC family.</text>
</comment>
<evidence type="ECO:0000259" key="2">
    <source>
        <dbReference type="Pfam" id="PF04183"/>
    </source>
</evidence>
<dbReference type="Pfam" id="PF06276">
    <property type="entry name" value="FhuF"/>
    <property type="match status" value="1"/>
</dbReference>
<dbReference type="Pfam" id="PF04183">
    <property type="entry name" value="IucA_IucC"/>
    <property type="match status" value="1"/>
</dbReference>
<dbReference type="PANTHER" id="PTHR34384:SF5">
    <property type="entry name" value="L-2,3-DIAMINOPROPANOATE--CITRATE LIGASE"/>
    <property type="match status" value="1"/>
</dbReference>
<keyword evidence="5" id="KW-1185">Reference proteome</keyword>
<evidence type="ECO:0000313" key="4">
    <source>
        <dbReference type="EMBL" id="PKB25374.1"/>
    </source>
</evidence>
<reference evidence="4 5" key="1">
    <citation type="submission" date="2017-11" db="EMBL/GenBank/DDBJ databases">
        <title>Genomic Encyclopedia of Type Strains, Phase III (KMG-III): the genomes of soil and plant-associated and newly described type strains.</title>
        <authorList>
            <person name="Whitman W."/>
        </authorList>
    </citation>
    <scope>NUCLEOTIDE SEQUENCE [LARGE SCALE GENOMIC DNA]</scope>
    <source>
        <strain evidence="4 5">CGMCC 1.12274</strain>
    </source>
</reference>
<dbReference type="AlphaFoldDB" id="A0A2N0I2G0"/>
<dbReference type="Proteomes" id="UP000232587">
    <property type="component" value="Unassembled WGS sequence"/>
</dbReference>
<dbReference type="PANTHER" id="PTHR34384">
    <property type="entry name" value="L-2,3-DIAMINOPROPANOATE--CITRATE LIGASE"/>
    <property type="match status" value="1"/>
</dbReference>
<dbReference type="InterPro" id="IPR007310">
    <property type="entry name" value="Aerobactin_biosyn_IucA/IucC_N"/>
</dbReference>